<accession>A0A317F9I9</accession>
<dbReference type="GO" id="GO:0005975">
    <property type="term" value="P:carbohydrate metabolic process"/>
    <property type="evidence" value="ECO:0007669"/>
    <property type="project" value="InterPro"/>
</dbReference>
<dbReference type="InterPro" id="IPR011330">
    <property type="entry name" value="Glyco_hydro/deAcase_b/a-brl"/>
</dbReference>
<sequence length="750" mass="82754">MPESPALARQSGEDARAAAGGRVRVLHVYRRFHPDYTGDGIYYTRLIPHLEARGIANEVLAYETATEDGAETGSVEGIPVHYLPNRYGAPGEIALLRWLARNIGRFDLVHLHSHVSRSFLAYAFARMAGRPVLFSCTLDDSPTQLLAEYRPRNRPLVRLLMHSINTFVVISPHLLRRSLETVSPDRLSFIPQGVALDFAPVTPEDRAASRAALGLGAEDMVLLNVGSVSRRKNIAFLVAALARIPDPKVKLAVVGPLLEEDYVAEIRALMAREGIEDRVILAGFRDDAARWFTAADAFVFASTAEGFPNVYLEAMARSVPIVSTFLPGLTDFIIDQGEAGFMAADADQFVAAIQRLRADPSLRQGMGRAHRGFAERNLELGTVAARYAALYRRGHADPAPLPDLRVNFTRRLSEGPAALGLQEFDTPRDWQPLLQVVIDTEAHFDWHKGIATDVGEVSSITGLDASFDVFRRHGVKPALLIDHPVATQEVSRRIIRTLAAEGCEVGVHLHPWTTPPIVEIKDDWHSFSGNLGARLERAKLVTLTERVAELTGEQPRLFKAGRYGLSPNTFDTIEELGFETDLSICPWYDYSHLGGPDFSRFTARPGWFGRSRRLLSLPTTAAPLGWLGRRAGPVLRAARSPLGRRLRLAWWAQRVNALVPRRLSPEGCGLAEMRAVTLRLREDGLGVFTLSLHSPTLQVGNTPYVRSEAELRTLLANMDAFLAFFRDELGGAFTSPSALHARLAALPEGR</sequence>
<reference evidence="3" key="1">
    <citation type="submission" date="2018-05" db="EMBL/GenBank/DDBJ databases">
        <authorList>
            <person name="Du Z."/>
            <person name="Wang X."/>
        </authorList>
    </citation>
    <scope>NUCLEOTIDE SEQUENCE [LARGE SCALE GENOMIC DNA]</scope>
    <source>
        <strain evidence="3">CQN31</strain>
    </source>
</reference>
<evidence type="ECO:0000313" key="3">
    <source>
        <dbReference type="Proteomes" id="UP000245765"/>
    </source>
</evidence>
<feature type="domain" description="Glycosyltransferase subfamily 4-like N-terminal" evidence="1">
    <location>
        <begin position="40"/>
        <end position="197"/>
    </location>
</feature>
<dbReference type="GO" id="GO:0016757">
    <property type="term" value="F:glycosyltransferase activity"/>
    <property type="evidence" value="ECO:0007669"/>
    <property type="project" value="TreeGrafter"/>
</dbReference>
<dbReference type="PANTHER" id="PTHR45947:SF13">
    <property type="entry name" value="TRANSFERASE"/>
    <property type="match status" value="1"/>
</dbReference>
<evidence type="ECO:0000313" key="2">
    <source>
        <dbReference type="EMBL" id="PWS34246.1"/>
    </source>
</evidence>
<dbReference type="Gene3D" id="3.20.20.370">
    <property type="entry name" value="Glycoside hydrolase/deacetylase"/>
    <property type="match status" value="1"/>
</dbReference>
<dbReference type="EMBL" id="QGNA01000008">
    <property type="protein sequence ID" value="PWS34246.1"/>
    <property type="molecule type" value="Genomic_DNA"/>
</dbReference>
<organism evidence="2 3">
    <name type="scientific">Falsiroseomonas bella</name>
    <dbReference type="NCBI Taxonomy" id="2184016"/>
    <lineage>
        <taxon>Bacteria</taxon>
        <taxon>Pseudomonadati</taxon>
        <taxon>Pseudomonadota</taxon>
        <taxon>Alphaproteobacteria</taxon>
        <taxon>Acetobacterales</taxon>
        <taxon>Roseomonadaceae</taxon>
        <taxon>Falsiroseomonas</taxon>
    </lineage>
</organism>
<dbReference type="Proteomes" id="UP000245765">
    <property type="component" value="Unassembled WGS sequence"/>
</dbReference>
<dbReference type="InterPro" id="IPR050194">
    <property type="entry name" value="Glycosyltransferase_grp1"/>
</dbReference>
<dbReference type="SUPFAM" id="SSF88713">
    <property type="entry name" value="Glycoside hydrolase/deacetylase"/>
    <property type="match status" value="1"/>
</dbReference>
<dbReference type="OrthoDB" id="9771584at2"/>
<dbReference type="InterPro" id="IPR028098">
    <property type="entry name" value="Glyco_trans_4-like_N"/>
</dbReference>
<dbReference type="Pfam" id="PF13439">
    <property type="entry name" value="Glyco_transf_4"/>
    <property type="match status" value="1"/>
</dbReference>
<dbReference type="PANTHER" id="PTHR45947">
    <property type="entry name" value="SULFOQUINOVOSYL TRANSFERASE SQD2"/>
    <property type="match status" value="1"/>
</dbReference>
<dbReference type="AlphaFoldDB" id="A0A317F9I9"/>
<gene>
    <name evidence="2" type="ORF">DFH01_26860</name>
</gene>
<dbReference type="Gene3D" id="3.40.50.2000">
    <property type="entry name" value="Glycogen Phosphorylase B"/>
    <property type="match status" value="2"/>
</dbReference>
<name>A0A317F9I9_9PROT</name>
<comment type="caution">
    <text evidence="2">The sequence shown here is derived from an EMBL/GenBank/DDBJ whole genome shotgun (WGS) entry which is preliminary data.</text>
</comment>
<evidence type="ECO:0000259" key="1">
    <source>
        <dbReference type="Pfam" id="PF13439"/>
    </source>
</evidence>
<keyword evidence="3" id="KW-1185">Reference proteome</keyword>
<dbReference type="Pfam" id="PF13692">
    <property type="entry name" value="Glyco_trans_1_4"/>
    <property type="match status" value="1"/>
</dbReference>
<proteinExistence type="predicted"/>
<protein>
    <recommendedName>
        <fullName evidence="1">Glycosyltransferase subfamily 4-like N-terminal domain-containing protein</fullName>
    </recommendedName>
</protein>
<dbReference type="RefSeq" id="WP_109873615.1">
    <property type="nucleotide sequence ID" value="NZ_QGNA01000008.1"/>
</dbReference>
<dbReference type="SUPFAM" id="SSF53756">
    <property type="entry name" value="UDP-Glycosyltransferase/glycogen phosphorylase"/>
    <property type="match status" value="1"/>
</dbReference>
<dbReference type="CDD" id="cd03801">
    <property type="entry name" value="GT4_PimA-like"/>
    <property type="match status" value="1"/>
</dbReference>